<feature type="repeat" description="WD" evidence="4">
    <location>
        <begin position="349"/>
        <end position="369"/>
    </location>
</feature>
<reference evidence="6" key="1">
    <citation type="submission" date="2020-07" db="EMBL/GenBank/DDBJ databases">
        <title>Multicomponent nature underlies the extraordinary mechanical properties of spider dragline silk.</title>
        <authorList>
            <person name="Kono N."/>
            <person name="Nakamura H."/>
            <person name="Mori M."/>
            <person name="Yoshida Y."/>
            <person name="Ohtoshi R."/>
            <person name="Malay A.D."/>
            <person name="Moran D.A.P."/>
            <person name="Tomita M."/>
            <person name="Numata K."/>
            <person name="Arakawa K."/>
        </authorList>
    </citation>
    <scope>NUCLEOTIDE SEQUENCE</scope>
</reference>
<dbReference type="Pfam" id="PF00400">
    <property type="entry name" value="WD40"/>
    <property type="match status" value="3"/>
</dbReference>
<feature type="compositionally biased region" description="Acidic residues" evidence="5">
    <location>
        <begin position="125"/>
        <end position="136"/>
    </location>
</feature>
<dbReference type="InterPro" id="IPR036322">
    <property type="entry name" value="WD40_repeat_dom_sf"/>
</dbReference>
<dbReference type="EMBL" id="BMAO01020849">
    <property type="protein sequence ID" value="GFQ70292.1"/>
    <property type="molecule type" value="Genomic_DNA"/>
</dbReference>
<keyword evidence="7" id="KW-1185">Reference proteome</keyword>
<evidence type="ECO:0000256" key="3">
    <source>
        <dbReference type="ARBA" id="ARBA00038343"/>
    </source>
</evidence>
<dbReference type="AlphaFoldDB" id="A0A8X6HAJ3"/>
<dbReference type="SMART" id="SM00320">
    <property type="entry name" value="WD40"/>
    <property type="match status" value="6"/>
</dbReference>
<comment type="caution">
    <text evidence="6">The sequence shown here is derived from an EMBL/GenBank/DDBJ whole genome shotgun (WGS) entry which is preliminary data.</text>
</comment>
<dbReference type="InterPro" id="IPR015943">
    <property type="entry name" value="WD40/YVTN_repeat-like_dom_sf"/>
</dbReference>
<feature type="repeat" description="WD" evidence="4">
    <location>
        <begin position="187"/>
        <end position="219"/>
    </location>
</feature>
<proteinExistence type="inferred from homology"/>
<dbReference type="GO" id="GO:0035861">
    <property type="term" value="C:site of double-strand break"/>
    <property type="evidence" value="ECO:0007669"/>
    <property type="project" value="TreeGrafter"/>
</dbReference>
<dbReference type="PANTHER" id="PTHR16017:SF0">
    <property type="entry name" value="WD REPEAT-CONTAINING PROTEIN 70"/>
    <property type="match status" value="1"/>
</dbReference>
<keyword evidence="2" id="KW-0677">Repeat</keyword>
<organism evidence="6 7">
    <name type="scientific">Trichonephila clavata</name>
    <name type="common">Joro spider</name>
    <name type="synonym">Nephila clavata</name>
    <dbReference type="NCBI Taxonomy" id="2740835"/>
    <lineage>
        <taxon>Eukaryota</taxon>
        <taxon>Metazoa</taxon>
        <taxon>Ecdysozoa</taxon>
        <taxon>Arthropoda</taxon>
        <taxon>Chelicerata</taxon>
        <taxon>Arachnida</taxon>
        <taxon>Araneae</taxon>
        <taxon>Araneomorphae</taxon>
        <taxon>Entelegynae</taxon>
        <taxon>Araneoidea</taxon>
        <taxon>Nephilidae</taxon>
        <taxon>Trichonephila</taxon>
    </lineage>
</organism>
<evidence type="ECO:0000313" key="7">
    <source>
        <dbReference type="Proteomes" id="UP000887116"/>
    </source>
</evidence>
<evidence type="ECO:0000256" key="1">
    <source>
        <dbReference type="ARBA" id="ARBA00022574"/>
    </source>
</evidence>
<dbReference type="OrthoDB" id="10264376at2759"/>
<gene>
    <name evidence="6" type="primary">wdr70</name>
    <name evidence="6" type="ORF">TNCT_84701</name>
</gene>
<evidence type="ECO:0000256" key="5">
    <source>
        <dbReference type="SAM" id="MobiDB-lite"/>
    </source>
</evidence>
<dbReference type="PANTHER" id="PTHR16017">
    <property type="entry name" value="GASTRULATION DEFECTIVE PROTEIN 1-RELATED"/>
    <property type="match status" value="1"/>
</dbReference>
<dbReference type="PROSITE" id="PS50082">
    <property type="entry name" value="WD_REPEATS_2"/>
    <property type="match status" value="3"/>
</dbReference>
<dbReference type="Proteomes" id="UP000887116">
    <property type="component" value="Unassembled WGS sequence"/>
</dbReference>
<feature type="repeat" description="WD" evidence="4">
    <location>
        <begin position="393"/>
        <end position="425"/>
    </location>
</feature>
<feature type="region of interest" description="Disordered" evidence="5">
    <location>
        <begin position="87"/>
        <end position="148"/>
    </location>
</feature>
<dbReference type="InterPro" id="IPR051858">
    <property type="entry name" value="WD_repeat_GAD-1"/>
</dbReference>
<evidence type="ECO:0000256" key="2">
    <source>
        <dbReference type="ARBA" id="ARBA00022737"/>
    </source>
</evidence>
<feature type="compositionally biased region" description="Basic residues" evidence="5">
    <location>
        <begin position="11"/>
        <end position="21"/>
    </location>
</feature>
<feature type="compositionally biased region" description="Basic and acidic residues" evidence="5">
    <location>
        <begin position="551"/>
        <end position="573"/>
    </location>
</feature>
<dbReference type="GO" id="GO:0005634">
    <property type="term" value="C:nucleus"/>
    <property type="evidence" value="ECO:0007669"/>
    <property type="project" value="TreeGrafter"/>
</dbReference>
<feature type="region of interest" description="Disordered" evidence="5">
    <location>
        <begin position="551"/>
        <end position="590"/>
    </location>
</feature>
<dbReference type="SUPFAM" id="SSF50978">
    <property type="entry name" value="WD40 repeat-like"/>
    <property type="match status" value="1"/>
</dbReference>
<evidence type="ECO:0000256" key="4">
    <source>
        <dbReference type="PROSITE-ProRule" id="PRU00221"/>
    </source>
</evidence>
<dbReference type="InterPro" id="IPR001680">
    <property type="entry name" value="WD40_rpt"/>
</dbReference>
<dbReference type="FunFam" id="2.130.10.10:FF:001933">
    <property type="entry name" value="WD repeat-containing protein 70"/>
    <property type="match status" value="1"/>
</dbReference>
<feature type="compositionally biased region" description="Polar residues" evidence="5">
    <location>
        <begin position="22"/>
        <end position="50"/>
    </location>
</feature>
<feature type="region of interest" description="Disordered" evidence="5">
    <location>
        <begin position="642"/>
        <end position="661"/>
    </location>
</feature>
<comment type="similarity">
    <text evidence="3">Belongs to the WD repeat GAD-1 family.</text>
</comment>
<dbReference type="PROSITE" id="PS50294">
    <property type="entry name" value="WD_REPEATS_REGION"/>
    <property type="match status" value="1"/>
</dbReference>
<sequence length="661" mass="74609">MEDDIEEMSHLRKMKNRHYRNRTGSPENSENDSGLDKNSTSNAEVSTSNDSPEKQLDITSMMGFASFGKKARTFDFDALFEQTRRAARERSESKKEIIVQHETKVELSIPKDSNTKSNSGGSDSSSDDSNDSDEELIGPPVPEIDINSTIDSLSKVENNEDSESDDPSSPTVNDRYRMIPASHEIVLEHGNKTVSAISLDPNGSRLITGAYDFDVKFWDFAGMDASLQSFRCLRPCESHQIKNLEYSVTGDAILVVAGNSQAKIFDRDGFELLECPKGDQYISDMARTKGHIAMLNDGCWHPRIKEEFLTCSNDGSLRIWLMDEKAEHKHVIKPRQQGGLRAIPISCKYSRDGQLVAAACQDGSIQIWDHRKHFVNTCYLLRNAHEKGTDTSSLAFSYDNHYVASRGGDDTLKLWDLRNFKQPVNVASSLYNRYPMTDCNFSPDDNYIFTGLSLRKNETKGKLVFFNRNTFQKAYELDVGNSDVVRSMWHPKLNQVIASTKSGIVKVYYNPELSERGAKLCVVKTTRKAKQTEMICEQQIITPHALPMFRVDRPRSTKKQMEKDRKDPLKSQRPDLPVTGPGQGGRLASAGNTLSSFIVRNLGLKKKIDDTVNPRDAILKYAKEAAENPYWVTPAYSKTQPQPMFYNEEKSDEPPNKQQKM</sequence>
<feature type="region of interest" description="Disordered" evidence="5">
    <location>
        <begin position="155"/>
        <end position="174"/>
    </location>
</feature>
<dbReference type="Gene3D" id="2.130.10.10">
    <property type="entry name" value="YVTN repeat-like/Quinoprotein amine dehydrogenase"/>
    <property type="match status" value="2"/>
</dbReference>
<evidence type="ECO:0000313" key="6">
    <source>
        <dbReference type="EMBL" id="GFQ70292.1"/>
    </source>
</evidence>
<name>A0A8X6HAJ3_TRICU</name>
<feature type="region of interest" description="Disordered" evidence="5">
    <location>
        <begin position="1"/>
        <end position="57"/>
    </location>
</feature>
<accession>A0A8X6HAJ3</accession>
<protein>
    <submittedName>
        <fullName evidence="6">WD repeat-containing protein 70</fullName>
    </submittedName>
</protein>
<feature type="compositionally biased region" description="Basic and acidic residues" evidence="5">
    <location>
        <begin position="87"/>
        <end position="105"/>
    </location>
</feature>
<feature type="compositionally biased region" description="Low complexity" evidence="5">
    <location>
        <begin position="111"/>
        <end position="124"/>
    </location>
</feature>
<keyword evidence="1 4" id="KW-0853">WD repeat</keyword>